<evidence type="ECO:0000313" key="2">
    <source>
        <dbReference type="Proteomes" id="UP001497644"/>
    </source>
</evidence>
<evidence type="ECO:0000313" key="1">
    <source>
        <dbReference type="EMBL" id="CAL1672376.1"/>
    </source>
</evidence>
<sequence length="135" mass="15442">MCPRIPNSPVSDLYEDSDIPDGPELVPSYYCHYGSGYSHTTLPAIVCTACFANLISEKSDEWSLIRFHQLSIRKPINVVCNRCHKNLHVLREGYRCRTCTNKFTEYLIEYGNPGFSEGDKAILVESEKIEKTELY</sequence>
<keyword evidence="2" id="KW-1185">Reference proteome</keyword>
<proteinExistence type="predicted"/>
<protein>
    <submittedName>
        <fullName evidence="1">Uncharacterized protein</fullName>
    </submittedName>
</protein>
<comment type="caution">
    <text evidence="1">The sequence shown here is derived from an EMBL/GenBank/DDBJ whole genome shotgun (WGS) entry which is preliminary data.</text>
</comment>
<dbReference type="EMBL" id="CAXIPU020000534">
    <property type="protein sequence ID" value="CAL1672376.1"/>
    <property type="molecule type" value="Genomic_DNA"/>
</dbReference>
<gene>
    <name evidence="1" type="ORF">LPLAT_LOCUS7045</name>
</gene>
<dbReference type="Proteomes" id="UP001497644">
    <property type="component" value="Unassembled WGS sequence"/>
</dbReference>
<name>A0AAV2MXR4_9HYME</name>
<dbReference type="AlphaFoldDB" id="A0AAV2MXR4"/>
<reference evidence="1" key="1">
    <citation type="submission" date="2024-04" db="EMBL/GenBank/DDBJ databases">
        <authorList>
            <consortium name="Molecular Ecology Group"/>
        </authorList>
    </citation>
    <scope>NUCLEOTIDE SEQUENCE</scope>
</reference>
<organism evidence="1 2">
    <name type="scientific">Lasius platythorax</name>
    <dbReference type="NCBI Taxonomy" id="488582"/>
    <lineage>
        <taxon>Eukaryota</taxon>
        <taxon>Metazoa</taxon>
        <taxon>Ecdysozoa</taxon>
        <taxon>Arthropoda</taxon>
        <taxon>Hexapoda</taxon>
        <taxon>Insecta</taxon>
        <taxon>Pterygota</taxon>
        <taxon>Neoptera</taxon>
        <taxon>Endopterygota</taxon>
        <taxon>Hymenoptera</taxon>
        <taxon>Apocrita</taxon>
        <taxon>Aculeata</taxon>
        <taxon>Formicoidea</taxon>
        <taxon>Formicidae</taxon>
        <taxon>Formicinae</taxon>
        <taxon>Lasius</taxon>
        <taxon>Lasius</taxon>
    </lineage>
</organism>
<accession>A0AAV2MXR4</accession>